<protein>
    <recommendedName>
        <fullName evidence="3">F-box domain-containing protein</fullName>
    </recommendedName>
</protein>
<evidence type="ECO:0000313" key="1">
    <source>
        <dbReference type="EMBL" id="KAF0908701.1"/>
    </source>
</evidence>
<evidence type="ECO:0008006" key="3">
    <source>
        <dbReference type="Google" id="ProtNLM"/>
    </source>
</evidence>
<dbReference type="Proteomes" id="UP000479710">
    <property type="component" value="Unassembled WGS sequence"/>
</dbReference>
<proteinExistence type="predicted"/>
<comment type="caution">
    <text evidence="1">The sequence shown here is derived from an EMBL/GenBank/DDBJ whole genome shotgun (WGS) entry which is preliminary data.</text>
</comment>
<sequence>MAGRRNTCTLFNALPDGIYPQLISCMRKRWVWMSVLAKHWRQTCMSRAGGCPRESVRKCLGHLLLLRDRSRRLDSCMILVCWVPGGPVNL</sequence>
<reference evidence="1 2" key="1">
    <citation type="submission" date="2019-11" db="EMBL/GenBank/DDBJ databases">
        <title>Whole genome sequence of Oryza granulata.</title>
        <authorList>
            <person name="Li W."/>
        </authorList>
    </citation>
    <scope>NUCLEOTIDE SEQUENCE [LARGE SCALE GENOMIC DNA]</scope>
    <source>
        <strain evidence="2">cv. Menghai</strain>
        <tissue evidence="1">Leaf</tissue>
    </source>
</reference>
<accession>A0A6G1D8E1</accession>
<dbReference type="AlphaFoldDB" id="A0A6G1D8E1"/>
<keyword evidence="2" id="KW-1185">Reference proteome</keyword>
<gene>
    <name evidence="1" type="ORF">E2562_028138</name>
</gene>
<evidence type="ECO:0000313" key="2">
    <source>
        <dbReference type="Proteomes" id="UP000479710"/>
    </source>
</evidence>
<dbReference type="EMBL" id="SPHZ02000007">
    <property type="protein sequence ID" value="KAF0908701.1"/>
    <property type="molecule type" value="Genomic_DNA"/>
</dbReference>
<organism evidence="1 2">
    <name type="scientific">Oryza meyeriana var. granulata</name>
    <dbReference type="NCBI Taxonomy" id="110450"/>
    <lineage>
        <taxon>Eukaryota</taxon>
        <taxon>Viridiplantae</taxon>
        <taxon>Streptophyta</taxon>
        <taxon>Embryophyta</taxon>
        <taxon>Tracheophyta</taxon>
        <taxon>Spermatophyta</taxon>
        <taxon>Magnoliopsida</taxon>
        <taxon>Liliopsida</taxon>
        <taxon>Poales</taxon>
        <taxon>Poaceae</taxon>
        <taxon>BOP clade</taxon>
        <taxon>Oryzoideae</taxon>
        <taxon>Oryzeae</taxon>
        <taxon>Oryzinae</taxon>
        <taxon>Oryza</taxon>
        <taxon>Oryza meyeriana</taxon>
    </lineage>
</organism>
<name>A0A6G1D8E1_9ORYZ</name>